<keyword evidence="1" id="KW-0472">Membrane</keyword>
<dbReference type="OrthoDB" id="2679643at2759"/>
<dbReference type="EMBL" id="KB468157">
    <property type="protein sequence ID" value="PCH44399.1"/>
    <property type="molecule type" value="Genomic_DNA"/>
</dbReference>
<feature type="transmembrane region" description="Helical" evidence="1">
    <location>
        <begin position="167"/>
        <end position="187"/>
    </location>
</feature>
<name>A0A2H3JZR7_WOLCO</name>
<reference evidence="3 4" key="1">
    <citation type="journal article" date="2012" name="Science">
        <title>The Paleozoic origin of enzymatic lignin decomposition reconstructed from 31 fungal genomes.</title>
        <authorList>
            <person name="Floudas D."/>
            <person name="Binder M."/>
            <person name="Riley R."/>
            <person name="Barry K."/>
            <person name="Blanchette R.A."/>
            <person name="Henrissat B."/>
            <person name="Martinez A.T."/>
            <person name="Otillar R."/>
            <person name="Spatafora J.W."/>
            <person name="Yadav J.S."/>
            <person name="Aerts A."/>
            <person name="Benoit I."/>
            <person name="Boyd A."/>
            <person name="Carlson A."/>
            <person name="Copeland A."/>
            <person name="Coutinho P.M."/>
            <person name="de Vries R.P."/>
            <person name="Ferreira P."/>
            <person name="Findley K."/>
            <person name="Foster B."/>
            <person name="Gaskell J."/>
            <person name="Glotzer D."/>
            <person name="Gorecki P."/>
            <person name="Heitman J."/>
            <person name="Hesse C."/>
            <person name="Hori C."/>
            <person name="Igarashi K."/>
            <person name="Jurgens J.A."/>
            <person name="Kallen N."/>
            <person name="Kersten P."/>
            <person name="Kohler A."/>
            <person name="Kuees U."/>
            <person name="Kumar T.K.A."/>
            <person name="Kuo A."/>
            <person name="LaButti K."/>
            <person name="Larrondo L.F."/>
            <person name="Lindquist E."/>
            <person name="Ling A."/>
            <person name="Lombard V."/>
            <person name="Lucas S."/>
            <person name="Lundell T."/>
            <person name="Martin R."/>
            <person name="McLaughlin D.J."/>
            <person name="Morgenstern I."/>
            <person name="Morin E."/>
            <person name="Murat C."/>
            <person name="Nagy L.G."/>
            <person name="Nolan M."/>
            <person name="Ohm R.A."/>
            <person name="Patyshakuliyeva A."/>
            <person name="Rokas A."/>
            <person name="Ruiz-Duenas F.J."/>
            <person name="Sabat G."/>
            <person name="Salamov A."/>
            <person name="Samejima M."/>
            <person name="Schmutz J."/>
            <person name="Slot J.C."/>
            <person name="St John F."/>
            <person name="Stenlid J."/>
            <person name="Sun H."/>
            <person name="Sun S."/>
            <person name="Syed K."/>
            <person name="Tsang A."/>
            <person name="Wiebenga A."/>
            <person name="Young D."/>
            <person name="Pisabarro A."/>
            <person name="Eastwood D.C."/>
            <person name="Martin F."/>
            <person name="Cullen D."/>
            <person name="Grigoriev I.V."/>
            <person name="Hibbett D.S."/>
        </authorList>
    </citation>
    <scope>NUCLEOTIDE SEQUENCE [LARGE SCALE GENOMIC DNA]</scope>
    <source>
        <strain evidence="3 4">MD-104</strain>
    </source>
</reference>
<feature type="transmembrane region" description="Helical" evidence="1">
    <location>
        <begin position="120"/>
        <end position="147"/>
    </location>
</feature>
<feature type="transmembrane region" description="Helical" evidence="1">
    <location>
        <begin position="208"/>
        <end position="225"/>
    </location>
</feature>
<dbReference type="InterPro" id="IPR045340">
    <property type="entry name" value="DUF6533"/>
</dbReference>
<evidence type="ECO:0000313" key="4">
    <source>
        <dbReference type="Proteomes" id="UP000218811"/>
    </source>
</evidence>
<feature type="transmembrane region" description="Helical" evidence="1">
    <location>
        <begin position="58"/>
        <end position="77"/>
    </location>
</feature>
<evidence type="ECO:0000259" key="2">
    <source>
        <dbReference type="Pfam" id="PF20151"/>
    </source>
</evidence>
<evidence type="ECO:0000313" key="3">
    <source>
        <dbReference type="EMBL" id="PCH44399.1"/>
    </source>
</evidence>
<feature type="transmembrane region" description="Helical" evidence="1">
    <location>
        <begin position="21"/>
        <end position="38"/>
    </location>
</feature>
<protein>
    <recommendedName>
        <fullName evidence="2">DUF6533 domain-containing protein</fullName>
    </recommendedName>
</protein>
<gene>
    <name evidence="3" type="ORF">WOLCODRAFT_76925</name>
</gene>
<keyword evidence="1" id="KW-0812">Transmembrane</keyword>
<dbReference type="Proteomes" id="UP000218811">
    <property type="component" value="Unassembled WGS sequence"/>
</dbReference>
<keyword evidence="1" id="KW-1133">Transmembrane helix</keyword>
<proteinExistence type="predicted"/>
<dbReference type="Pfam" id="PF20151">
    <property type="entry name" value="DUF6533"/>
    <property type="match status" value="1"/>
</dbReference>
<evidence type="ECO:0000256" key="1">
    <source>
        <dbReference type="SAM" id="Phobius"/>
    </source>
</evidence>
<keyword evidence="4" id="KW-1185">Reference proteome</keyword>
<organism evidence="3 4">
    <name type="scientific">Wolfiporia cocos (strain MD-104)</name>
    <name type="common">Brown rot fungus</name>
    <dbReference type="NCBI Taxonomy" id="742152"/>
    <lineage>
        <taxon>Eukaryota</taxon>
        <taxon>Fungi</taxon>
        <taxon>Dikarya</taxon>
        <taxon>Basidiomycota</taxon>
        <taxon>Agaricomycotina</taxon>
        <taxon>Agaricomycetes</taxon>
        <taxon>Polyporales</taxon>
        <taxon>Phaeolaceae</taxon>
        <taxon>Wolfiporia</taxon>
    </lineage>
</organism>
<feature type="domain" description="DUF6533" evidence="2">
    <location>
        <begin position="24"/>
        <end position="68"/>
    </location>
</feature>
<dbReference type="AlphaFoldDB" id="A0A2H3JZR7"/>
<accession>A0A2H3JZR7</accession>
<feature type="transmembrane region" description="Helical" evidence="1">
    <location>
        <begin position="231"/>
        <end position="255"/>
    </location>
</feature>
<dbReference type="OMA" id="GENNTSH"/>
<sequence>MSAGAQDVPWTLNSHPEAVRNGTYLSLAALALLLYDYLLTFSEEIEYFWSAPWSTSRVLFFINRYLAPVVQILSILCKFSATCKIEIAAMLIQFCRLPWSTIRNTIIVLRVWYIYSRRRLARLAVVGSFLACTAVTLSELGLVGLQLLNMTKTVACTIEMLYKVWRMYVPVLALHTVLFVATTWPALQKHRQGQSAPILFRLVRDGGMFYIMVFAATAWTAIGAFEDHRPAILIPALYSNAAMAVPSVCVSRLMLSIHSLAASLDVNTDALLSAAELSRMHWRPGAHAGEIFVDIDAVEVEDELALCPRTTHYGAVEMAVFRNREQ</sequence>